<dbReference type="PANTHER" id="PTHR40980:SF5">
    <property type="entry name" value="TONB-DEPENDENT RECEPTOR"/>
    <property type="match status" value="1"/>
</dbReference>
<protein>
    <submittedName>
        <fullName evidence="8">TonB-dependent receptor</fullName>
    </submittedName>
</protein>
<comment type="similarity">
    <text evidence="4">Belongs to the TonB-dependent receptor family.</text>
</comment>
<evidence type="ECO:0000256" key="3">
    <source>
        <dbReference type="ARBA" id="ARBA00023237"/>
    </source>
</evidence>
<dbReference type="Gene3D" id="2.170.130.10">
    <property type="entry name" value="TonB-dependent receptor, plug domain"/>
    <property type="match status" value="1"/>
</dbReference>
<dbReference type="Gene3D" id="2.40.170.20">
    <property type="entry name" value="TonB-dependent receptor, beta-barrel domain"/>
    <property type="match status" value="1"/>
</dbReference>
<dbReference type="Pfam" id="PF07715">
    <property type="entry name" value="Plug"/>
    <property type="match status" value="1"/>
</dbReference>
<evidence type="ECO:0000259" key="7">
    <source>
        <dbReference type="Pfam" id="PF07715"/>
    </source>
</evidence>
<gene>
    <name evidence="8" type="ORF">SAMN05661012_05236</name>
</gene>
<accession>A0A1K1SEH3</accession>
<dbReference type="STRING" id="1004.SAMN05661012_05236"/>
<evidence type="ECO:0000313" key="8">
    <source>
        <dbReference type="EMBL" id="SFW82463.1"/>
    </source>
</evidence>
<dbReference type="InterPro" id="IPR012910">
    <property type="entry name" value="Plug_dom"/>
</dbReference>
<feature type="domain" description="TonB-dependent receptor-like beta-barrel" evidence="6">
    <location>
        <begin position="470"/>
        <end position="887"/>
    </location>
</feature>
<evidence type="ECO:0000256" key="1">
    <source>
        <dbReference type="ARBA" id="ARBA00004442"/>
    </source>
</evidence>
<dbReference type="SUPFAM" id="SSF49464">
    <property type="entry name" value="Carboxypeptidase regulatory domain-like"/>
    <property type="match status" value="1"/>
</dbReference>
<feature type="chain" id="PRO_5013199225" evidence="5">
    <location>
        <begin position="25"/>
        <end position="943"/>
    </location>
</feature>
<dbReference type="Gene3D" id="2.60.40.1120">
    <property type="entry name" value="Carboxypeptidase-like, regulatory domain"/>
    <property type="match status" value="1"/>
</dbReference>
<keyword evidence="4" id="KW-0798">TonB box</keyword>
<dbReference type="AlphaFoldDB" id="A0A1K1SEH3"/>
<dbReference type="Proteomes" id="UP000183788">
    <property type="component" value="Unassembled WGS sequence"/>
</dbReference>
<reference evidence="8 9" key="1">
    <citation type="submission" date="2016-11" db="EMBL/GenBank/DDBJ databases">
        <authorList>
            <person name="Jaros S."/>
            <person name="Januszkiewicz K."/>
            <person name="Wedrychowicz H."/>
        </authorList>
    </citation>
    <scope>NUCLEOTIDE SEQUENCE [LARGE SCALE GENOMIC DNA]</scope>
    <source>
        <strain evidence="8 9">DSM 784</strain>
    </source>
</reference>
<evidence type="ECO:0000256" key="5">
    <source>
        <dbReference type="SAM" id="SignalP"/>
    </source>
</evidence>
<comment type="subcellular location">
    <subcellularLocation>
        <location evidence="1 4">Cell outer membrane</location>
    </subcellularLocation>
</comment>
<keyword evidence="5" id="KW-0732">Signal</keyword>
<organism evidence="8 9">
    <name type="scientific">Chitinophaga sancti</name>
    <dbReference type="NCBI Taxonomy" id="1004"/>
    <lineage>
        <taxon>Bacteria</taxon>
        <taxon>Pseudomonadati</taxon>
        <taxon>Bacteroidota</taxon>
        <taxon>Chitinophagia</taxon>
        <taxon>Chitinophagales</taxon>
        <taxon>Chitinophagaceae</taxon>
        <taxon>Chitinophaga</taxon>
    </lineage>
</organism>
<keyword evidence="8" id="KW-0675">Receptor</keyword>
<feature type="domain" description="TonB-dependent receptor plug" evidence="7">
    <location>
        <begin position="137"/>
        <end position="235"/>
    </location>
</feature>
<dbReference type="InterPro" id="IPR008969">
    <property type="entry name" value="CarboxyPept-like_regulatory"/>
</dbReference>
<dbReference type="GO" id="GO:0009279">
    <property type="term" value="C:cell outer membrane"/>
    <property type="evidence" value="ECO:0007669"/>
    <property type="project" value="UniProtKB-SubCell"/>
</dbReference>
<evidence type="ECO:0000256" key="2">
    <source>
        <dbReference type="ARBA" id="ARBA00023136"/>
    </source>
</evidence>
<dbReference type="InterPro" id="IPR036942">
    <property type="entry name" value="Beta-barrel_TonB_sf"/>
</dbReference>
<keyword evidence="2 4" id="KW-0472">Membrane</keyword>
<dbReference type="Pfam" id="PF00593">
    <property type="entry name" value="TonB_dep_Rec_b-barrel"/>
    <property type="match status" value="1"/>
</dbReference>
<proteinExistence type="inferred from homology"/>
<dbReference type="InterPro" id="IPR000531">
    <property type="entry name" value="Beta-barrel_TonB"/>
</dbReference>
<evidence type="ECO:0000313" key="9">
    <source>
        <dbReference type="Proteomes" id="UP000183788"/>
    </source>
</evidence>
<dbReference type="EMBL" id="FPIZ01000021">
    <property type="protein sequence ID" value="SFW82463.1"/>
    <property type="molecule type" value="Genomic_DNA"/>
</dbReference>
<evidence type="ECO:0000259" key="6">
    <source>
        <dbReference type="Pfam" id="PF00593"/>
    </source>
</evidence>
<evidence type="ECO:0000256" key="4">
    <source>
        <dbReference type="RuleBase" id="RU003357"/>
    </source>
</evidence>
<sequence>MKQLFESALACVCLLFCIVMPSFAFDNGRITGKVTDQKTGEPLIGVTVLIQGTSHGTVTDVTGNYTLNAAPGTYTLEFKYMGYQTKAITEVIVKGSGATSLPVIMDEPTSKNLSEVVIKGSFKQETINALYTLQKNNAAVSDGISADVIKKSPDRSTGEVLKRVSGTTIQDNKFVIVRGLSDRYNVALVDNAVLPSTEPNRKAFSFDIIPANMIDNIVITKSATPELPGDFAGGVINVQTKEIPEQRFFDISLGTGFNTVSTFQPFKTGYKTSTDILGFDNGGRQLPAAFPSSVAIKNGQLNQEQVRAAEKSLNNDFRVRERNGAPSINLQGSWGNHWDTKKHGSLGVIAGVTYSHNETVAKDMTRHYDNFDYTDNVYKYSSNLGAVANVGYTSGKSKLVWRNIYNKIFDDNFLYRTGDNIGSSKYVNYYAFDLIQKSLFKTSVEGDHQVGQGQSRINWLVSYNKVTNNQPDQRKVSYGRAIDDATAPMIAEIGSVGKANSRLFSDLDENIYIANANYTHPFRFLDNKSNFKAGVAGQYRSRDFHARYIGMKRDPIKDGSENLAQRPIGTLFGNDVIDQDFYLLDDITATADEYRATTLTTAGYAQLDNRLSDKIRIVWGVRVESFNMQLKSPINNAAVNLDNNWLDVLPSANITYSLNERSNLRGSYYRTVARPELREIAPLAYYDYEMSSLINGNINLKRSQIDNADLRYEIFPAAGEVVSGSVFYKYFNNPIESRVTSSGLSQYDVTPYNYPNAYNIGAEVEVRKKLGFIAPHSFLDNVTFYANVAYIKSIVSDNTTTTAKDRPLSGQSNYVVNTSLGYSLPDDKVSFNLLYNRIGQRLYLVGEGGGADGSGRLGNIYESPRDLLDFQANLNVSKRSGFRLNIKDLLNARYQFYYDQNGNNKFDHPVYKKGSINSGEDYLLQQYRPGTSFTLTFTYHLSK</sequence>
<dbReference type="InterPro" id="IPR037066">
    <property type="entry name" value="Plug_dom_sf"/>
</dbReference>
<dbReference type="PANTHER" id="PTHR40980">
    <property type="entry name" value="PLUG DOMAIN-CONTAINING PROTEIN"/>
    <property type="match status" value="1"/>
</dbReference>
<dbReference type="Pfam" id="PF13715">
    <property type="entry name" value="CarbopepD_reg_2"/>
    <property type="match status" value="1"/>
</dbReference>
<feature type="signal peptide" evidence="5">
    <location>
        <begin position="1"/>
        <end position="24"/>
    </location>
</feature>
<keyword evidence="3" id="KW-0998">Cell outer membrane</keyword>
<dbReference type="SUPFAM" id="SSF56935">
    <property type="entry name" value="Porins"/>
    <property type="match status" value="1"/>
</dbReference>
<name>A0A1K1SEH3_9BACT</name>